<comment type="subcellular location">
    <subcellularLocation>
        <location evidence="1">Membrane</location>
    </subcellularLocation>
</comment>
<dbReference type="Pfam" id="PF02481">
    <property type="entry name" value="DNA_processg_A"/>
    <property type="match status" value="1"/>
</dbReference>
<evidence type="ECO:0000313" key="5">
    <source>
        <dbReference type="EMBL" id="AYE33085.1"/>
    </source>
</evidence>
<dbReference type="NCBIfam" id="TIGR00732">
    <property type="entry name" value="dprA"/>
    <property type="match status" value="1"/>
</dbReference>
<evidence type="ECO:0000313" key="8">
    <source>
        <dbReference type="Proteomes" id="UP001055437"/>
    </source>
</evidence>
<name>A0A9N7JIY9_CLOSE</name>
<reference evidence="5 7" key="1">
    <citation type="submission" date="2017-09" db="EMBL/GenBank/DDBJ databases">
        <authorList>
            <person name="Thomas P."/>
            <person name="Seyboldt C."/>
        </authorList>
    </citation>
    <scope>NUCLEOTIDE SEQUENCE [LARGE SCALE GENOMIC DNA]</scope>
    <source>
        <strain evidence="5 7">DSM 7534</strain>
    </source>
</reference>
<evidence type="ECO:0000256" key="1">
    <source>
        <dbReference type="ARBA" id="ARBA00004370"/>
    </source>
</evidence>
<evidence type="ECO:0000259" key="4">
    <source>
        <dbReference type="PROSITE" id="PS50859"/>
    </source>
</evidence>
<dbReference type="EMBL" id="CP099799">
    <property type="protein sequence ID" value="USR99652.1"/>
    <property type="molecule type" value="Genomic_DNA"/>
</dbReference>
<dbReference type="InterPro" id="IPR010908">
    <property type="entry name" value="Longin_dom"/>
</dbReference>
<dbReference type="KEGG" id="csep:CP523_00760"/>
<proteinExistence type="inferred from homology"/>
<keyword evidence="8" id="KW-1185">Reference proteome</keyword>
<dbReference type="Proteomes" id="UP000280586">
    <property type="component" value="Chromosome"/>
</dbReference>
<evidence type="ECO:0000256" key="3">
    <source>
        <dbReference type="ARBA" id="ARBA00023136"/>
    </source>
</evidence>
<reference evidence="6" key="2">
    <citation type="submission" date="2022-06" db="EMBL/GenBank/DDBJ databases">
        <authorList>
            <person name="Holder M.E."/>
            <person name="Ajami N.J."/>
            <person name="Petrosino J.F."/>
        </authorList>
    </citation>
    <scope>NUCLEOTIDE SEQUENCE</scope>
    <source>
        <strain evidence="6">RMA 8861</strain>
    </source>
</reference>
<gene>
    <name evidence="5" type="primary">dprA</name>
    <name evidence="5" type="ORF">CP523_00760</name>
    <name evidence="6" type="ORF">NH397_09060</name>
</gene>
<dbReference type="SUPFAM" id="SSF102405">
    <property type="entry name" value="MCP/YpsA-like"/>
    <property type="match status" value="1"/>
</dbReference>
<evidence type="ECO:0000313" key="7">
    <source>
        <dbReference type="Proteomes" id="UP000280586"/>
    </source>
</evidence>
<comment type="similarity">
    <text evidence="2">Belongs to the DprA/Smf family.</text>
</comment>
<dbReference type="InterPro" id="IPR057666">
    <property type="entry name" value="DrpA_SLOG"/>
</dbReference>
<keyword evidence="3" id="KW-0472">Membrane</keyword>
<dbReference type="Proteomes" id="UP001055437">
    <property type="component" value="Chromosome"/>
</dbReference>
<evidence type="ECO:0000256" key="2">
    <source>
        <dbReference type="ARBA" id="ARBA00006525"/>
    </source>
</evidence>
<feature type="domain" description="Longin" evidence="4">
    <location>
        <begin position="15"/>
        <end position="92"/>
    </location>
</feature>
<accession>A0A9N7JIY9</accession>
<dbReference type="OrthoDB" id="9785707at2"/>
<protein>
    <submittedName>
        <fullName evidence="6">DNA-processing protein DprA</fullName>
    </submittedName>
    <submittedName>
        <fullName evidence="5">DNA-protecting protein DprA</fullName>
    </submittedName>
</protein>
<dbReference type="PANTHER" id="PTHR43022">
    <property type="entry name" value="PROTEIN SMF"/>
    <property type="match status" value="1"/>
</dbReference>
<dbReference type="InterPro" id="IPR003488">
    <property type="entry name" value="DprA"/>
</dbReference>
<dbReference type="EMBL" id="CP023671">
    <property type="protein sequence ID" value="AYE33085.1"/>
    <property type="molecule type" value="Genomic_DNA"/>
</dbReference>
<dbReference type="Gene3D" id="3.40.50.450">
    <property type="match status" value="1"/>
</dbReference>
<dbReference type="AlphaFoldDB" id="A0A9N7JIY9"/>
<organism evidence="5 7">
    <name type="scientific">Clostridium septicum</name>
    <dbReference type="NCBI Taxonomy" id="1504"/>
    <lineage>
        <taxon>Bacteria</taxon>
        <taxon>Bacillati</taxon>
        <taxon>Bacillota</taxon>
        <taxon>Clostridia</taxon>
        <taxon>Eubacteriales</taxon>
        <taxon>Clostridiaceae</taxon>
        <taxon>Clostridium</taxon>
    </lineage>
</organism>
<dbReference type="RefSeq" id="WP_066674633.1">
    <property type="nucleotide sequence ID" value="NZ_CABMIZ010000005.1"/>
</dbReference>
<dbReference type="PROSITE" id="PS50859">
    <property type="entry name" value="LONGIN"/>
    <property type="match status" value="1"/>
</dbReference>
<sequence>MKIDEKKEDYILWYVLSKISNKSKLVLLSKYKNEENIYNNIEDLIKNSLIREKSLDKMKLIRKDDVEIFHKYLKENQIGYITINSKDYPKELLSIEEPPYVLFYKGDLSLLNNRKIAIVGSRNCTNYGIEITKRITEELIKNSLAIVSGGANGIDSVAHKVAVSRGKTIAILGCGIDVIYPKNNTRLYKDIEKTGLIISEFLPGTKPFSYNFPRRNRIISGLSEAIIVVEASLKSGSLITVSFALEQGKDVMAVPGSVFQKYSLGCNKLIRDGAIVFTELEDLYTMLNIEQKNLTNNDENSIKSLILSVISDEPSHLDDIMERVKVDRKVLFELLFEMQNTNEIICLPGNYYAKLT</sequence>
<dbReference type="GO" id="GO:0016020">
    <property type="term" value="C:membrane"/>
    <property type="evidence" value="ECO:0007669"/>
    <property type="project" value="UniProtKB-SubCell"/>
</dbReference>
<dbReference type="GO" id="GO:0009294">
    <property type="term" value="P:DNA-mediated transformation"/>
    <property type="evidence" value="ECO:0007669"/>
    <property type="project" value="InterPro"/>
</dbReference>
<dbReference type="GeneID" id="303559205"/>
<dbReference type="PANTHER" id="PTHR43022:SF1">
    <property type="entry name" value="PROTEIN SMF"/>
    <property type="match status" value="1"/>
</dbReference>
<evidence type="ECO:0000313" key="6">
    <source>
        <dbReference type="EMBL" id="USR99652.1"/>
    </source>
</evidence>